<keyword evidence="2" id="KW-1185">Reference proteome</keyword>
<comment type="caution">
    <text evidence="1">The sequence shown here is derived from an EMBL/GenBank/DDBJ whole genome shotgun (WGS) entry which is preliminary data.</text>
</comment>
<sequence>MKADVLEKHGHAKRGIFVQIKFSDLQKSSVFGKNSHRRLQFLLGQRITRIGKEQPIVEATPEILSLLLRRNSGEHLTVKAERNADGCLSDSAGARVHQHRFSSFEIGAHTQGIVGGRIGDRDGGRVPQTPLMRHLPNITFVQNNLSGETARAHNAHALLSVSMTTKLHAEQIVLHLVIVWNSLGTQLAGGEHDVAKIERCIRHLANDVVSVCSDRLGRLDPAE</sequence>
<gene>
    <name evidence="1" type="ORF">BpHYR1_003563</name>
</gene>
<name>A0A3M7QDM1_BRAPC</name>
<proteinExistence type="predicted"/>
<dbReference type="EMBL" id="REGN01006472">
    <property type="protein sequence ID" value="RNA09389.1"/>
    <property type="molecule type" value="Genomic_DNA"/>
</dbReference>
<evidence type="ECO:0000313" key="2">
    <source>
        <dbReference type="Proteomes" id="UP000276133"/>
    </source>
</evidence>
<accession>A0A3M7QDM1</accession>
<protein>
    <submittedName>
        <fullName evidence="1">Uncharacterized protein</fullName>
    </submittedName>
</protein>
<evidence type="ECO:0000313" key="1">
    <source>
        <dbReference type="EMBL" id="RNA09389.1"/>
    </source>
</evidence>
<reference evidence="1 2" key="1">
    <citation type="journal article" date="2018" name="Sci. Rep.">
        <title>Genomic signatures of local adaptation to the degree of environmental predictability in rotifers.</title>
        <authorList>
            <person name="Franch-Gras L."/>
            <person name="Hahn C."/>
            <person name="Garcia-Roger E.M."/>
            <person name="Carmona M.J."/>
            <person name="Serra M."/>
            <person name="Gomez A."/>
        </authorList>
    </citation>
    <scope>NUCLEOTIDE SEQUENCE [LARGE SCALE GENOMIC DNA]</scope>
    <source>
        <strain evidence="1">HYR1</strain>
    </source>
</reference>
<organism evidence="1 2">
    <name type="scientific">Brachionus plicatilis</name>
    <name type="common">Marine rotifer</name>
    <name type="synonym">Brachionus muelleri</name>
    <dbReference type="NCBI Taxonomy" id="10195"/>
    <lineage>
        <taxon>Eukaryota</taxon>
        <taxon>Metazoa</taxon>
        <taxon>Spiralia</taxon>
        <taxon>Gnathifera</taxon>
        <taxon>Rotifera</taxon>
        <taxon>Eurotatoria</taxon>
        <taxon>Monogononta</taxon>
        <taxon>Pseudotrocha</taxon>
        <taxon>Ploima</taxon>
        <taxon>Brachionidae</taxon>
        <taxon>Brachionus</taxon>
    </lineage>
</organism>
<dbReference type="Proteomes" id="UP000276133">
    <property type="component" value="Unassembled WGS sequence"/>
</dbReference>
<dbReference type="AlphaFoldDB" id="A0A3M7QDM1"/>